<dbReference type="PROSITE" id="PS51462">
    <property type="entry name" value="NUDIX"/>
    <property type="match status" value="1"/>
</dbReference>
<name>A0A5C4MI86_9ACTN</name>
<evidence type="ECO:0000256" key="2">
    <source>
        <dbReference type="ARBA" id="ARBA00022801"/>
    </source>
</evidence>
<dbReference type="InterPro" id="IPR020084">
    <property type="entry name" value="NUDIX_hydrolase_CS"/>
</dbReference>
<dbReference type="AlphaFoldDB" id="A0A5C4MI86"/>
<dbReference type="SUPFAM" id="SSF55811">
    <property type="entry name" value="Nudix"/>
    <property type="match status" value="1"/>
</dbReference>
<dbReference type="OrthoDB" id="9814308at2"/>
<dbReference type="CDD" id="cd18879">
    <property type="entry name" value="NUDIX_Hydrolase"/>
    <property type="match status" value="1"/>
</dbReference>
<gene>
    <name evidence="5" type="ORF">FHE65_01420</name>
    <name evidence="4" type="ORF">FHE65_24070</name>
</gene>
<dbReference type="InterPro" id="IPR015797">
    <property type="entry name" value="NUDIX_hydrolase-like_dom_sf"/>
</dbReference>
<protein>
    <submittedName>
        <fullName evidence="4">NUDIX domain-containing protein</fullName>
    </submittedName>
</protein>
<comment type="cofactor">
    <cofactor evidence="1">
        <name>Mg(2+)</name>
        <dbReference type="ChEBI" id="CHEBI:18420"/>
    </cofactor>
</comment>
<dbReference type="EMBL" id="VDFR01000005">
    <property type="protein sequence ID" value="TNC51792.1"/>
    <property type="molecule type" value="Genomic_DNA"/>
</dbReference>
<dbReference type="EMBL" id="VDFR01000117">
    <property type="protein sequence ID" value="TNC38829.1"/>
    <property type="molecule type" value="Genomic_DNA"/>
</dbReference>
<evidence type="ECO:0000259" key="3">
    <source>
        <dbReference type="PROSITE" id="PS51462"/>
    </source>
</evidence>
<feature type="domain" description="Nudix hydrolase" evidence="3">
    <location>
        <begin position="19"/>
        <end position="153"/>
    </location>
</feature>
<reference evidence="4 6" key="1">
    <citation type="submission" date="2019-05" db="EMBL/GenBank/DDBJ databases">
        <title>Mumia sp. nov., isolated from the intestinal contents of plateau pika (Ochotona curzoniae) in the Qinghai-Tibet plateau of China.</title>
        <authorList>
            <person name="Tian Z."/>
        </authorList>
    </citation>
    <scope>NUCLEOTIDE SEQUENCE [LARGE SCALE GENOMIC DNA]</scope>
    <source>
        <strain evidence="6">527</strain>
        <strain evidence="4">Z527</strain>
    </source>
</reference>
<sequence length="176" mass="18977">MPIPPYVSALRTRIGTDLLWLPGVTAVVLDADGGQILLGRRADTGQWALISGILDPGEEPAVGIVREVLEETGVDVVVEALAAVTVTEQVRYPNGDRSQYLDLCFVCRPADAEAAQHAYAADDESLEVAWFALDEIPDAFAATSAVRLDRTLDFMLAPARGPWFGGGDQINEQARR</sequence>
<keyword evidence="2" id="KW-0378">Hydrolase</keyword>
<dbReference type="Pfam" id="PF00293">
    <property type="entry name" value="NUDIX"/>
    <property type="match status" value="1"/>
</dbReference>
<dbReference type="GO" id="GO:0016787">
    <property type="term" value="F:hydrolase activity"/>
    <property type="evidence" value="ECO:0007669"/>
    <property type="project" value="UniProtKB-KW"/>
</dbReference>
<dbReference type="Gene3D" id="3.90.79.10">
    <property type="entry name" value="Nucleoside Triphosphate Pyrophosphohydrolase"/>
    <property type="match status" value="1"/>
</dbReference>
<evidence type="ECO:0000313" key="4">
    <source>
        <dbReference type="EMBL" id="TNC38829.1"/>
    </source>
</evidence>
<accession>A0A5C4MI86</accession>
<proteinExistence type="predicted"/>
<dbReference type="PROSITE" id="PS00893">
    <property type="entry name" value="NUDIX_BOX"/>
    <property type="match status" value="1"/>
</dbReference>
<evidence type="ECO:0000313" key="6">
    <source>
        <dbReference type="Proteomes" id="UP000306740"/>
    </source>
</evidence>
<dbReference type="PANTHER" id="PTHR43046:SF16">
    <property type="entry name" value="ADP-RIBOSE PYROPHOSPHATASE YJHB-RELATED"/>
    <property type="match status" value="1"/>
</dbReference>
<dbReference type="RefSeq" id="WP_139105041.1">
    <property type="nucleotide sequence ID" value="NZ_VDFR01000005.1"/>
</dbReference>
<dbReference type="Proteomes" id="UP000306740">
    <property type="component" value="Unassembled WGS sequence"/>
</dbReference>
<dbReference type="PANTHER" id="PTHR43046">
    <property type="entry name" value="GDP-MANNOSE MANNOSYL HYDROLASE"/>
    <property type="match status" value="1"/>
</dbReference>
<evidence type="ECO:0000256" key="1">
    <source>
        <dbReference type="ARBA" id="ARBA00001946"/>
    </source>
</evidence>
<dbReference type="InterPro" id="IPR000086">
    <property type="entry name" value="NUDIX_hydrolase_dom"/>
</dbReference>
<organism evidence="4 6">
    <name type="scientific">Mumia zhuanghuii</name>
    <dbReference type="NCBI Taxonomy" id="2585211"/>
    <lineage>
        <taxon>Bacteria</taxon>
        <taxon>Bacillati</taxon>
        <taxon>Actinomycetota</taxon>
        <taxon>Actinomycetes</taxon>
        <taxon>Propionibacteriales</taxon>
        <taxon>Nocardioidaceae</taxon>
        <taxon>Mumia</taxon>
    </lineage>
</organism>
<comment type="caution">
    <text evidence="4">The sequence shown here is derived from an EMBL/GenBank/DDBJ whole genome shotgun (WGS) entry which is preliminary data.</text>
</comment>
<evidence type="ECO:0000313" key="5">
    <source>
        <dbReference type="EMBL" id="TNC51792.1"/>
    </source>
</evidence>